<name>A0A8S4QY22_9NEOP</name>
<organism evidence="14 15">
    <name type="scientific">Pararge aegeria aegeria</name>
    <dbReference type="NCBI Taxonomy" id="348720"/>
    <lineage>
        <taxon>Eukaryota</taxon>
        <taxon>Metazoa</taxon>
        <taxon>Ecdysozoa</taxon>
        <taxon>Arthropoda</taxon>
        <taxon>Hexapoda</taxon>
        <taxon>Insecta</taxon>
        <taxon>Pterygota</taxon>
        <taxon>Neoptera</taxon>
        <taxon>Endopterygota</taxon>
        <taxon>Lepidoptera</taxon>
        <taxon>Glossata</taxon>
        <taxon>Ditrysia</taxon>
        <taxon>Papilionoidea</taxon>
        <taxon>Nymphalidae</taxon>
        <taxon>Satyrinae</taxon>
        <taxon>Satyrini</taxon>
        <taxon>Parargina</taxon>
        <taxon>Pararge</taxon>
    </lineage>
</organism>
<evidence type="ECO:0000256" key="8">
    <source>
        <dbReference type="ARBA" id="ARBA00023125"/>
    </source>
</evidence>
<evidence type="ECO:0000256" key="5">
    <source>
        <dbReference type="ARBA" id="ARBA00022833"/>
    </source>
</evidence>
<accession>A0A8S4QY22</accession>
<keyword evidence="9" id="KW-0804">Transcription</keyword>
<keyword evidence="10" id="KW-0539">Nucleus</keyword>
<evidence type="ECO:0000256" key="7">
    <source>
        <dbReference type="ARBA" id="ARBA00023054"/>
    </source>
</evidence>
<comment type="subcellular location">
    <subcellularLocation>
        <location evidence="1">Nucleus</location>
        <location evidence="1">Nucleoplasm</location>
    </subcellularLocation>
</comment>
<dbReference type="SUPFAM" id="SSF57716">
    <property type="entry name" value="Glucocorticoid receptor-like (DNA-binding domain)"/>
    <property type="match status" value="1"/>
</dbReference>
<keyword evidence="11" id="KW-0131">Cell cycle</keyword>
<evidence type="ECO:0000313" key="14">
    <source>
        <dbReference type="EMBL" id="CAH2226429.1"/>
    </source>
</evidence>
<feature type="domain" description="THAP-type" evidence="13">
    <location>
        <begin position="1"/>
        <end position="77"/>
    </location>
</feature>
<dbReference type="GO" id="GO:0005654">
    <property type="term" value="C:nucleoplasm"/>
    <property type="evidence" value="ECO:0007669"/>
    <property type="project" value="UniProtKB-SubCell"/>
</dbReference>
<evidence type="ECO:0000256" key="11">
    <source>
        <dbReference type="ARBA" id="ARBA00023306"/>
    </source>
</evidence>
<keyword evidence="5" id="KW-0862">Zinc</keyword>
<dbReference type="SMART" id="SM00980">
    <property type="entry name" value="THAP"/>
    <property type="match status" value="1"/>
</dbReference>
<comment type="similarity">
    <text evidence="2">Belongs to the THAP1 family.</text>
</comment>
<dbReference type="InterPro" id="IPR038441">
    <property type="entry name" value="THAP_Znf_sf"/>
</dbReference>
<evidence type="ECO:0000256" key="12">
    <source>
        <dbReference type="PROSITE-ProRule" id="PRU00309"/>
    </source>
</evidence>
<gene>
    <name evidence="14" type="primary">jg24154</name>
    <name evidence="14" type="ORF">PAEG_LOCUS7135</name>
</gene>
<keyword evidence="4 12" id="KW-0863">Zinc-finger</keyword>
<keyword evidence="7" id="KW-0175">Coiled coil</keyword>
<evidence type="ECO:0000256" key="9">
    <source>
        <dbReference type="ARBA" id="ARBA00023163"/>
    </source>
</evidence>
<dbReference type="Gene3D" id="6.20.210.20">
    <property type="entry name" value="THAP domain"/>
    <property type="match status" value="1"/>
</dbReference>
<keyword evidence="8 12" id="KW-0238">DNA-binding</keyword>
<protein>
    <submittedName>
        <fullName evidence="14">Jg24154 protein</fullName>
    </submittedName>
</protein>
<evidence type="ECO:0000313" key="15">
    <source>
        <dbReference type="Proteomes" id="UP000838756"/>
    </source>
</evidence>
<evidence type="ECO:0000256" key="6">
    <source>
        <dbReference type="ARBA" id="ARBA00023015"/>
    </source>
</evidence>
<dbReference type="InterPro" id="IPR006612">
    <property type="entry name" value="THAP_Znf"/>
</dbReference>
<keyword evidence="15" id="KW-1185">Reference proteome</keyword>
<dbReference type="OrthoDB" id="5982876at2759"/>
<evidence type="ECO:0000256" key="1">
    <source>
        <dbReference type="ARBA" id="ARBA00004642"/>
    </source>
</evidence>
<dbReference type="GO" id="GO:0008270">
    <property type="term" value="F:zinc ion binding"/>
    <property type="evidence" value="ECO:0007669"/>
    <property type="project" value="UniProtKB-KW"/>
</dbReference>
<keyword evidence="3" id="KW-0479">Metal-binding</keyword>
<evidence type="ECO:0000256" key="2">
    <source>
        <dbReference type="ARBA" id="ARBA00006177"/>
    </source>
</evidence>
<evidence type="ECO:0000256" key="10">
    <source>
        <dbReference type="ARBA" id="ARBA00023242"/>
    </source>
</evidence>
<keyword evidence="6" id="KW-0805">Transcription regulation</keyword>
<dbReference type="PANTHER" id="PTHR46600:SF1">
    <property type="entry name" value="THAP DOMAIN-CONTAINING PROTEIN 1"/>
    <property type="match status" value="1"/>
</dbReference>
<comment type="caution">
    <text evidence="14">The sequence shown here is derived from an EMBL/GenBank/DDBJ whole genome shotgun (WGS) entry which is preliminary data.</text>
</comment>
<evidence type="ECO:0000256" key="4">
    <source>
        <dbReference type="ARBA" id="ARBA00022771"/>
    </source>
</evidence>
<reference evidence="14" key="1">
    <citation type="submission" date="2022-03" db="EMBL/GenBank/DDBJ databases">
        <authorList>
            <person name="Lindestad O."/>
        </authorList>
    </citation>
    <scope>NUCLEOTIDE SEQUENCE</scope>
</reference>
<sequence length="103" mass="11543">MVNTTCAVDGCDKESYPGCGICFHKLPSNSELRKKWMEVIPGKVTSSSVICSMHFKKEDYLTEARKKLKPGVVPSAFSELDVWICDREVLPPIAVFQFIGRDC</sequence>
<evidence type="ECO:0000259" key="13">
    <source>
        <dbReference type="PROSITE" id="PS50950"/>
    </source>
</evidence>
<dbReference type="EMBL" id="CAKXAJ010021302">
    <property type="protein sequence ID" value="CAH2226429.1"/>
    <property type="molecule type" value="Genomic_DNA"/>
</dbReference>
<dbReference type="SMART" id="SM00692">
    <property type="entry name" value="DM3"/>
    <property type="match status" value="1"/>
</dbReference>
<dbReference type="GO" id="GO:0043565">
    <property type="term" value="F:sequence-specific DNA binding"/>
    <property type="evidence" value="ECO:0007669"/>
    <property type="project" value="InterPro"/>
</dbReference>
<dbReference type="PROSITE" id="PS50950">
    <property type="entry name" value="ZF_THAP"/>
    <property type="match status" value="1"/>
</dbReference>
<dbReference type="AlphaFoldDB" id="A0A8S4QY22"/>
<dbReference type="PANTHER" id="PTHR46600">
    <property type="entry name" value="THAP DOMAIN-CONTAINING"/>
    <property type="match status" value="1"/>
</dbReference>
<evidence type="ECO:0000256" key="3">
    <source>
        <dbReference type="ARBA" id="ARBA00022723"/>
    </source>
</evidence>
<dbReference type="Proteomes" id="UP000838756">
    <property type="component" value="Unassembled WGS sequence"/>
</dbReference>
<proteinExistence type="inferred from homology"/>
<dbReference type="Pfam" id="PF05485">
    <property type="entry name" value="THAP"/>
    <property type="match status" value="1"/>
</dbReference>
<dbReference type="InterPro" id="IPR026516">
    <property type="entry name" value="THAP1/10"/>
</dbReference>